<reference evidence="1 2" key="1">
    <citation type="submission" date="2018-12" db="EMBL/GenBank/DDBJ databases">
        <title>Genomic taxonomy of the Vibrionaceae family.</title>
        <authorList>
            <person name="Gomez-Gil B."/>
            <person name="Enciso-Ibarra K."/>
        </authorList>
    </citation>
    <scope>NUCLEOTIDE SEQUENCE [LARGE SCALE GENOMIC DNA]</scope>
    <source>
        <strain evidence="1 2">CAIM 594</strain>
    </source>
</reference>
<dbReference type="InterPro" id="IPR046901">
    <property type="entry name" value="ABC-3C_MC5"/>
</dbReference>
<dbReference type="Proteomes" id="UP000269041">
    <property type="component" value="Unassembled WGS sequence"/>
</dbReference>
<keyword evidence="2" id="KW-1185">Reference proteome</keyword>
<comment type="caution">
    <text evidence="1">The sequence shown here is derived from an EMBL/GenBank/DDBJ whole genome shotgun (WGS) entry which is preliminary data.</text>
</comment>
<accession>A0A427U106</accession>
<evidence type="ECO:0000313" key="2">
    <source>
        <dbReference type="Proteomes" id="UP000269041"/>
    </source>
</evidence>
<dbReference type="Pfam" id="PF20291">
    <property type="entry name" value="MC5"/>
    <property type="match status" value="1"/>
</dbReference>
<gene>
    <name evidence="1" type="ORF">EJA03_14560</name>
</gene>
<dbReference type="AlphaFoldDB" id="A0A427U106"/>
<dbReference type="RefSeq" id="WP_125322464.1">
    <property type="nucleotide sequence ID" value="NZ_RSFA01000072.1"/>
</dbReference>
<dbReference type="OrthoDB" id="9092598at2"/>
<proteinExistence type="predicted"/>
<protein>
    <submittedName>
        <fullName evidence="1">Uncharacterized protein</fullName>
    </submittedName>
</protein>
<organism evidence="1 2">
    <name type="scientific">Vibrio pectenicida</name>
    <dbReference type="NCBI Taxonomy" id="62763"/>
    <lineage>
        <taxon>Bacteria</taxon>
        <taxon>Pseudomonadati</taxon>
        <taxon>Pseudomonadota</taxon>
        <taxon>Gammaproteobacteria</taxon>
        <taxon>Vibrionales</taxon>
        <taxon>Vibrionaceae</taxon>
        <taxon>Vibrio</taxon>
    </lineage>
</organism>
<dbReference type="EMBL" id="RSFA01000072">
    <property type="protein sequence ID" value="RSD30333.1"/>
    <property type="molecule type" value="Genomic_DNA"/>
</dbReference>
<evidence type="ECO:0000313" key="1">
    <source>
        <dbReference type="EMBL" id="RSD30333.1"/>
    </source>
</evidence>
<sequence length="145" mass="16935">MQDLEDFDSVRLRIYDLFYLFPHLVKDIEFPRARGIAALKRSFGSIEQPYEILPDKKRLFSEMGDYHIQALQILKAKGLFEEENGKLRISEGFYSPSIRRLINDNSNESTELFCKLFQTLNTIEVVGESGLKKRTGLMEYRYDAV</sequence>
<name>A0A427U106_9VIBR</name>